<evidence type="ECO:0000313" key="1">
    <source>
        <dbReference type="EMBL" id="KAK1420898.1"/>
    </source>
</evidence>
<dbReference type="AlphaFoldDB" id="A0AAD8KDS6"/>
<reference evidence="1" key="1">
    <citation type="journal article" date="2023" name="bioRxiv">
        <title>Improved chromosome-level genome assembly for marigold (Tagetes erecta).</title>
        <authorList>
            <person name="Jiang F."/>
            <person name="Yuan L."/>
            <person name="Wang S."/>
            <person name="Wang H."/>
            <person name="Xu D."/>
            <person name="Wang A."/>
            <person name="Fan W."/>
        </authorList>
    </citation>
    <scope>NUCLEOTIDE SEQUENCE</scope>
    <source>
        <strain evidence="1">WSJ</strain>
        <tissue evidence="1">Leaf</tissue>
    </source>
</reference>
<dbReference type="EMBL" id="JAUHHV010000006">
    <property type="protein sequence ID" value="KAK1420898.1"/>
    <property type="molecule type" value="Genomic_DNA"/>
</dbReference>
<proteinExistence type="predicted"/>
<organism evidence="1 2">
    <name type="scientific">Tagetes erecta</name>
    <name type="common">African marigold</name>
    <dbReference type="NCBI Taxonomy" id="13708"/>
    <lineage>
        <taxon>Eukaryota</taxon>
        <taxon>Viridiplantae</taxon>
        <taxon>Streptophyta</taxon>
        <taxon>Embryophyta</taxon>
        <taxon>Tracheophyta</taxon>
        <taxon>Spermatophyta</taxon>
        <taxon>Magnoliopsida</taxon>
        <taxon>eudicotyledons</taxon>
        <taxon>Gunneridae</taxon>
        <taxon>Pentapetalae</taxon>
        <taxon>asterids</taxon>
        <taxon>campanulids</taxon>
        <taxon>Asterales</taxon>
        <taxon>Asteraceae</taxon>
        <taxon>Asteroideae</taxon>
        <taxon>Heliantheae alliance</taxon>
        <taxon>Tageteae</taxon>
        <taxon>Tagetes</taxon>
    </lineage>
</organism>
<gene>
    <name evidence="1" type="ORF">QVD17_22859</name>
</gene>
<evidence type="ECO:0000313" key="2">
    <source>
        <dbReference type="Proteomes" id="UP001229421"/>
    </source>
</evidence>
<protein>
    <submittedName>
        <fullName evidence="1">Uncharacterized protein</fullName>
    </submittedName>
</protein>
<dbReference type="Proteomes" id="UP001229421">
    <property type="component" value="Unassembled WGS sequence"/>
</dbReference>
<comment type="caution">
    <text evidence="1">The sequence shown here is derived from an EMBL/GenBank/DDBJ whole genome shotgun (WGS) entry which is preliminary data.</text>
</comment>
<accession>A0AAD8KDS6</accession>
<sequence length="69" mass="7382">MQTTLAGLQKLIQACGLMWPGRSGTKVGLTDLSVPKKEKTTVGDVEASLRTMVKRSEGYEAKGNADTAR</sequence>
<keyword evidence="2" id="KW-1185">Reference proteome</keyword>
<name>A0AAD8KDS6_TARER</name>